<evidence type="ECO:0000313" key="2">
    <source>
        <dbReference type="Proteomes" id="UP000268198"/>
    </source>
</evidence>
<dbReference type="Proteomes" id="UP000268198">
    <property type="component" value="Chromosome"/>
</dbReference>
<accession>A0A447SQQ0</accession>
<dbReference type="KEGG" id="avt:NCTC3438_01136"/>
<keyword evidence="2" id="KW-1185">Reference proteome</keyword>
<sequence>MSFLNDIMHGMKSSPEFEKLLTGEAARAVIATADACTKSRYENRKVEVREVM</sequence>
<dbReference type="EMBL" id="LR134167">
    <property type="protein sequence ID" value="VEB23713.1"/>
    <property type="molecule type" value="Genomic_DNA"/>
</dbReference>
<evidence type="ECO:0000313" key="1">
    <source>
        <dbReference type="EMBL" id="VEB23713.1"/>
    </source>
</evidence>
<name>A0A447SQQ0_AVIVO</name>
<reference evidence="1 2" key="1">
    <citation type="submission" date="2018-12" db="EMBL/GenBank/DDBJ databases">
        <authorList>
            <consortium name="Pathogen Informatics"/>
        </authorList>
    </citation>
    <scope>NUCLEOTIDE SEQUENCE [LARGE SCALE GENOMIC DNA]</scope>
    <source>
        <strain evidence="1 2">NCTC3438</strain>
    </source>
</reference>
<protein>
    <submittedName>
        <fullName evidence="1">Uncharacterized protein</fullName>
    </submittedName>
</protein>
<organism evidence="1 2">
    <name type="scientific">Avibacterium volantium</name>
    <name type="common">Pasteurella volantium</name>
    <dbReference type="NCBI Taxonomy" id="762"/>
    <lineage>
        <taxon>Bacteria</taxon>
        <taxon>Pseudomonadati</taxon>
        <taxon>Pseudomonadota</taxon>
        <taxon>Gammaproteobacteria</taxon>
        <taxon>Pasteurellales</taxon>
        <taxon>Pasteurellaceae</taxon>
        <taxon>Avibacterium</taxon>
    </lineage>
</organism>
<dbReference type="AlphaFoldDB" id="A0A447SQQ0"/>
<proteinExistence type="predicted"/>
<gene>
    <name evidence="1" type="ORF">NCTC3438_01136</name>
</gene>